<evidence type="ECO:0000313" key="6">
    <source>
        <dbReference type="EMBL" id="TAW29642.1"/>
    </source>
</evidence>
<dbReference type="RefSeq" id="WP_130726792.1">
    <property type="nucleotide sequence ID" value="NZ_JAAXCB010000006.1"/>
</dbReference>
<feature type="domain" description="NTP pyrophosphohydrolase MazG-like" evidence="5">
    <location>
        <begin position="30"/>
        <end position="103"/>
    </location>
</feature>
<dbReference type="EC" id="3.6.1.8" evidence="3"/>
<dbReference type="PANTHER" id="PTHR30522">
    <property type="entry name" value="NUCLEOSIDE TRIPHOSPHATE PYROPHOSPHOHYDROLASE"/>
    <property type="match status" value="1"/>
</dbReference>
<dbReference type="SUPFAM" id="SSF101386">
    <property type="entry name" value="all-alpha NTP pyrophosphatases"/>
    <property type="match status" value="2"/>
</dbReference>
<keyword evidence="6" id="KW-0378">Hydrolase</keyword>
<evidence type="ECO:0000256" key="1">
    <source>
        <dbReference type="ARBA" id="ARBA00052141"/>
    </source>
</evidence>
<dbReference type="Gene3D" id="1.10.287.1080">
    <property type="entry name" value="MazG-like"/>
    <property type="match status" value="2"/>
</dbReference>
<evidence type="ECO:0000256" key="4">
    <source>
        <dbReference type="ARBA" id="ARBA00074799"/>
    </source>
</evidence>
<sequence>MEPSKDISRLIEIMAALRHPETGCPWDIVQNFETIKPYTIEEAYEVSDAIERGDMDDLCDELGDLLLQVVFHARMAEEAGEFSFGDVVNAITAKMIRRHPHVFARSAADTPDAVKRQWDEIKQAEKRERAERRSRRGITEDFNSGFLGSVQRSFPALTEALKLQERAAKVGFDWSAPEPILDKIEEEIGELRVALREGDQAKVSDELGDLIFAVVNIGRHVKADPEQAVRGTNTKFRRRFSHIEQVLEEEGETLEDATLERMEEIWQAAKAIERAIVVGAE</sequence>
<dbReference type="InterPro" id="IPR011551">
    <property type="entry name" value="NTP_PyrPHydrolase_MazG"/>
</dbReference>
<dbReference type="GO" id="GO:0006950">
    <property type="term" value="P:response to stress"/>
    <property type="evidence" value="ECO:0007669"/>
    <property type="project" value="UniProtKB-ARBA"/>
</dbReference>
<dbReference type="EMBL" id="SIPS01000001">
    <property type="protein sequence ID" value="TAW29642.1"/>
    <property type="molecule type" value="Genomic_DNA"/>
</dbReference>
<gene>
    <name evidence="6" type="ORF">ELI19_09160</name>
</gene>
<evidence type="ECO:0000259" key="5">
    <source>
        <dbReference type="Pfam" id="PF03819"/>
    </source>
</evidence>
<comment type="similarity">
    <text evidence="2">Belongs to the nucleoside triphosphate pyrophosphohydrolase family.</text>
</comment>
<dbReference type="Pfam" id="PF03819">
    <property type="entry name" value="MazG"/>
    <property type="match status" value="2"/>
</dbReference>
<dbReference type="PANTHER" id="PTHR30522:SF0">
    <property type="entry name" value="NUCLEOSIDE TRIPHOSPHATE PYROPHOSPHOHYDROLASE"/>
    <property type="match status" value="1"/>
</dbReference>
<feature type="domain" description="NTP pyrophosphohydrolase MazG-like" evidence="5">
    <location>
        <begin position="178"/>
        <end position="242"/>
    </location>
</feature>
<comment type="catalytic activity">
    <reaction evidence="1">
        <text>ATP + H2O = AMP + diphosphate + H(+)</text>
        <dbReference type="Rhea" id="RHEA:14245"/>
        <dbReference type="ChEBI" id="CHEBI:15377"/>
        <dbReference type="ChEBI" id="CHEBI:15378"/>
        <dbReference type="ChEBI" id="CHEBI:30616"/>
        <dbReference type="ChEBI" id="CHEBI:33019"/>
        <dbReference type="ChEBI" id="CHEBI:456215"/>
        <dbReference type="EC" id="3.6.1.8"/>
    </reaction>
</comment>
<dbReference type="NCBIfam" id="NF007113">
    <property type="entry name" value="PRK09562.1"/>
    <property type="match status" value="1"/>
</dbReference>
<dbReference type="NCBIfam" id="TIGR00444">
    <property type="entry name" value="mazG"/>
    <property type="match status" value="1"/>
</dbReference>
<dbReference type="FunFam" id="1.10.287.1080:FF:000001">
    <property type="entry name" value="Nucleoside triphosphate pyrophosphohydrolase"/>
    <property type="match status" value="1"/>
</dbReference>
<evidence type="ECO:0000313" key="7">
    <source>
        <dbReference type="Proteomes" id="UP000292036"/>
    </source>
</evidence>
<dbReference type="Proteomes" id="UP000292036">
    <property type="component" value="Unassembled WGS sequence"/>
</dbReference>
<dbReference type="FunFam" id="1.10.287.1080:FF:000003">
    <property type="entry name" value="Nucleoside triphosphate pyrophosphohydrolase"/>
    <property type="match status" value="1"/>
</dbReference>
<reference evidence="6 7" key="1">
    <citation type="submission" date="2019-02" db="EMBL/GenBank/DDBJ databases">
        <title>The genomic architecture of introgression among sibling species of bacteria.</title>
        <authorList>
            <person name="Cavassim M.I.A."/>
            <person name="Moeskjaer S."/>
            <person name="Moslemi C."/>
            <person name="Fields B."/>
            <person name="Bachmann A."/>
            <person name="Vilhjalmsson B."/>
            <person name="Schierup M.H."/>
            <person name="Young J.P.W."/>
            <person name="Andersen S.U."/>
        </authorList>
    </citation>
    <scope>NUCLEOTIDE SEQUENCE [LARGE SCALE GENOMIC DNA]</scope>
    <source>
        <strain evidence="6 7">SM151B</strain>
    </source>
</reference>
<evidence type="ECO:0000256" key="2">
    <source>
        <dbReference type="ARBA" id="ARBA00061115"/>
    </source>
</evidence>
<evidence type="ECO:0000256" key="3">
    <source>
        <dbReference type="ARBA" id="ARBA00066372"/>
    </source>
</evidence>
<protein>
    <recommendedName>
        <fullName evidence="4">Nucleoside triphosphate pyrophosphohydrolase</fullName>
        <ecNumber evidence="3">3.6.1.8</ecNumber>
    </recommendedName>
</protein>
<dbReference type="AlphaFoldDB" id="A0ABD7PQ55"/>
<name>A0ABD7PQ55_RHILE</name>
<organism evidence="6 7">
    <name type="scientific">Rhizobium leguminosarum</name>
    <dbReference type="NCBI Taxonomy" id="384"/>
    <lineage>
        <taxon>Bacteria</taxon>
        <taxon>Pseudomonadati</taxon>
        <taxon>Pseudomonadota</taxon>
        <taxon>Alphaproteobacteria</taxon>
        <taxon>Hyphomicrobiales</taxon>
        <taxon>Rhizobiaceae</taxon>
        <taxon>Rhizobium/Agrobacterium group</taxon>
        <taxon>Rhizobium</taxon>
    </lineage>
</organism>
<proteinExistence type="inferred from homology"/>
<dbReference type="InterPro" id="IPR048011">
    <property type="entry name" value="NTP-PPase_MazG-like_C"/>
</dbReference>
<dbReference type="CDD" id="cd11529">
    <property type="entry name" value="NTP-PPase_MazG_Cterm"/>
    <property type="match status" value="1"/>
</dbReference>
<comment type="caution">
    <text evidence="6">The sequence shown here is derived from an EMBL/GenBank/DDBJ whole genome shotgun (WGS) entry which is preliminary data.</text>
</comment>
<accession>A0ABD7PQ55</accession>
<dbReference type="GO" id="GO:0047693">
    <property type="term" value="F:ATP diphosphatase activity"/>
    <property type="evidence" value="ECO:0007669"/>
    <property type="project" value="UniProtKB-EC"/>
</dbReference>
<dbReference type="CDD" id="cd11528">
    <property type="entry name" value="NTP-PPase_MazG_Nterm"/>
    <property type="match status" value="1"/>
</dbReference>
<dbReference type="InterPro" id="IPR004518">
    <property type="entry name" value="MazG-like_dom"/>
</dbReference>
<dbReference type="InterPro" id="IPR048015">
    <property type="entry name" value="NTP-PPase_MazG-like_N"/>
</dbReference>